<name>A0ABQ5BCH5_9ASTR</name>
<dbReference type="InterPro" id="IPR001584">
    <property type="entry name" value="Integrase_cat-core"/>
</dbReference>
<dbReference type="Pfam" id="PF17921">
    <property type="entry name" value="Integrase_H2C2"/>
    <property type="match status" value="1"/>
</dbReference>
<dbReference type="PANTHER" id="PTHR47266">
    <property type="entry name" value="ENDONUCLEASE-RELATED"/>
    <property type="match status" value="1"/>
</dbReference>
<dbReference type="Gene3D" id="3.30.420.10">
    <property type="entry name" value="Ribonuclease H-like superfamily/Ribonuclease H"/>
    <property type="match status" value="1"/>
</dbReference>
<reference evidence="2" key="1">
    <citation type="journal article" date="2022" name="Int. J. Mol. Sci.">
        <title>Draft Genome of Tanacetum Coccineum: Genomic Comparison of Closely Related Tanacetum-Family Plants.</title>
        <authorList>
            <person name="Yamashiro T."/>
            <person name="Shiraishi A."/>
            <person name="Nakayama K."/>
            <person name="Satake H."/>
        </authorList>
    </citation>
    <scope>NUCLEOTIDE SEQUENCE</scope>
</reference>
<dbReference type="Gene3D" id="1.10.340.70">
    <property type="match status" value="1"/>
</dbReference>
<dbReference type="Proteomes" id="UP001151760">
    <property type="component" value="Unassembled WGS sequence"/>
</dbReference>
<dbReference type="PROSITE" id="PS50994">
    <property type="entry name" value="INTEGRASE"/>
    <property type="match status" value="1"/>
</dbReference>
<dbReference type="InterPro" id="IPR041588">
    <property type="entry name" value="Integrase_H2C2"/>
</dbReference>
<keyword evidence="2" id="KW-0808">Transferase</keyword>
<reference evidence="2" key="2">
    <citation type="submission" date="2022-01" db="EMBL/GenBank/DDBJ databases">
        <authorList>
            <person name="Yamashiro T."/>
            <person name="Shiraishi A."/>
            <person name="Satake H."/>
            <person name="Nakayama K."/>
        </authorList>
    </citation>
    <scope>NUCLEOTIDE SEQUENCE</scope>
</reference>
<dbReference type="InterPro" id="IPR012337">
    <property type="entry name" value="RNaseH-like_sf"/>
</dbReference>
<dbReference type="InterPro" id="IPR036397">
    <property type="entry name" value="RNaseH_sf"/>
</dbReference>
<evidence type="ECO:0000259" key="1">
    <source>
        <dbReference type="PROSITE" id="PS50994"/>
    </source>
</evidence>
<evidence type="ECO:0000313" key="3">
    <source>
        <dbReference type="Proteomes" id="UP001151760"/>
    </source>
</evidence>
<evidence type="ECO:0000313" key="2">
    <source>
        <dbReference type="EMBL" id="GJT11929.1"/>
    </source>
</evidence>
<gene>
    <name evidence="2" type="ORF">Tco_0858971</name>
</gene>
<dbReference type="InterPro" id="IPR052160">
    <property type="entry name" value="Gypsy_RT_Integrase-like"/>
</dbReference>
<feature type="domain" description="Integrase catalytic" evidence="1">
    <location>
        <begin position="44"/>
        <end position="208"/>
    </location>
</feature>
<keyword evidence="2" id="KW-0548">Nucleotidyltransferase</keyword>
<dbReference type="SUPFAM" id="SSF53098">
    <property type="entry name" value="Ribonuclease H-like"/>
    <property type="match status" value="1"/>
</dbReference>
<dbReference type="EMBL" id="BQNB010013107">
    <property type="protein sequence ID" value="GJT11929.1"/>
    <property type="molecule type" value="Genomic_DNA"/>
</dbReference>
<comment type="caution">
    <text evidence="2">The sequence shown here is derived from an EMBL/GenBank/DDBJ whole genome shotgun (WGS) entry which is preliminary data.</text>
</comment>
<organism evidence="2 3">
    <name type="scientific">Tanacetum coccineum</name>
    <dbReference type="NCBI Taxonomy" id="301880"/>
    <lineage>
        <taxon>Eukaryota</taxon>
        <taxon>Viridiplantae</taxon>
        <taxon>Streptophyta</taxon>
        <taxon>Embryophyta</taxon>
        <taxon>Tracheophyta</taxon>
        <taxon>Spermatophyta</taxon>
        <taxon>Magnoliopsida</taxon>
        <taxon>eudicotyledons</taxon>
        <taxon>Gunneridae</taxon>
        <taxon>Pentapetalae</taxon>
        <taxon>asterids</taxon>
        <taxon>campanulids</taxon>
        <taxon>Asterales</taxon>
        <taxon>Asteraceae</taxon>
        <taxon>Asteroideae</taxon>
        <taxon>Anthemideae</taxon>
        <taxon>Anthemidinae</taxon>
        <taxon>Tanacetum</taxon>
    </lineage>
</organism>
<keyword evidence="3" id="KW-1185">Reference proteome</keyword>
<proteinExistence type="predicted"/>
<protein>
    <submittedName>
        <fullName evidence="2">Reverse transcriptase domain-containing protein</fullName>
    </submittedName>
</protein>
<keyword evidence="2" id="KW-0695">RNA-directed DNA polymerase</keyword>
<dbReference type="GO" id="GO:0003964">
    <property type="term" value="F:RNA-directed DNA polymerase activity"/>
    <property type="evidence" value="ECO:0007669"/>
    <property type="project" value="UniProtKB-KW"/>
</dbReference>
<accession>A0ABQ5BCH5</accession>
<sequence length="218" mass="24844">MYHDLKKLYWWPNMKAIIAEYVGKCLTCSRVKAECQKPSGLLVQPEIPMWKWERITMDFVTKLPKTQLDMTPLGSLSIAFYKSATFILTRGLIGMENTYKVIHKEIVSSTWTCQSPSSRDLTVISTPRFWQSLQNALGTQLDMSTTYHPETDGQSERTIQTLEDMLRACVIDFGKGWDKHLPLIEFSYNNSYHASIKAAPFEALYGRISATPVFAGQS</sequence>